<sequence>MSFLTNLILFSPLLLVGFVILYVLDRAESLRKGAGLVVAEAEAETEKEAEGEAEALLPNVAADSTPEERGGFGSGDGGDGGVGSDQPAAKGEADEVGRAETRSPISGDDGFQLVRGEESEDLDVEEEEQDEDEGEEEDEFEIVDRGRDDDDDPPGAAGPSGSGSGAGGGGNAGGQQQLPPPPPPPPPPPRRIPKTKTVGAKKAASLARRDQRRAYNEFHRSRALAAAEEARLEEEARAEEVFAERQRRAVAEEEIVARREKERIARQEREKEIEKAAKEDLGRLRSLVTASGEGNGGRKAWKIEGLAGEIGRNGKWVLEGLEKEGLLGVKERVSEGAAVGDDAGGREWEMRMVTGKGYYVVVREADARALFEKLDESGEKGMSWAEMGRRLEEVLALE</sequence>
<protein>
    <submittedName>
        <fullName evidence="4">Uncharacterized protein</fullName>
    </submittedName>
</protein>
<keyword evidence="1" id="KW-0175">Coiled coil</keyword>
<dbReference type="SUPFAM" id="SSF101447">
    <property type="entry name" value="Formin homology 2 domain (FH2 domain)"/>
    <property type="match status" value="1"/>
</dbReference>
<proteinExistence type="predicted"/>
<keyword evidence="3" id="KW-1133">Transmembrane helix</keyword>
<feature type="region of interest" description="Disordered" evidence="2">
    <location>
        <begin position="45"/>
        <end position="217"/>
    </location>
</feature>
<accession>A0A3N4M9J6</accession>
<name>A0A3N4M9J6_9PEZI</name>
<evidence type="ECO:0000256" key="2">
    <source>
        <dbReference type="SAM" id="MobiDB-lite"/>
    </source>
</evidence>
<feature type="compositionally biased region" description="Basic and acidic residues" evidence="2">
    <location>
        <begin position="91"/>
        <end position="101"/>
    </location>
</feature>
<evidence type="ECO:0000256" key="3">
    <source>
        <dbReference type="SAM" id="Phobius"/>
    </source>
</evidence>
<evidence type="ECO:0000313" key="4">
    <source>
        <dbReference type="EMBL" id="RPB29252.1"/>
    </source>
</evidence>
<feature type="compositionally biased region" description="Gly residues" evidence="2">
    <location>
        <begin position="71"/>
        <end position="83"/>
    </location>
</feature>
<feature type="compositionally biased region" description="Pro residues" evidence="2">
    <location>
        <begin position="178"/>
        <end position="190"/>
    </location>
</feature>
<feature type="transmembrane region" description="Helical" evidence="3">
    <location>
        <begin position="6"/>
        <end position="24"/>
    </location>
</feature>
<evidence type="ECO:0000256" key="1">
    <source>
        <dbReference type="SAM" id="Coils"/>
    </source>
</evidence>
<dbReference type="Proteomes" id="UP000267821">
    <property type="component" value="Unassembled WGS sequence"/>
</dbReference>
<keyword evidence="3" id="KW-0812">Transmembrane</keyword>
<gene>
    <name evidence="4" type="ORF">L211DRAFT_845241</name>
</gene>
<feature type="compositionally biased region" description="Acidic residues" evidence="2">
    <location>
        <begin position="118"/>
        <end position="141"/>
    </location>
</feature>
<feature type="coiled-coil region" evidence="1">
    <location>
        <begin position="224"/>
        <end position="279"/>
    </location>
</feature>
<evidence type="ECO:0000313" key="5">
    <source>
        <dbReference type="Proteomes" id="UP000267821"/>
    </source>
</evidence>
<dbReference type="EMBL" id="ML121528">
    <property type="protein sequence ID" value="RPB29252.1"/>
    <property type="molecule type" value="Genomic_DNA"/>
</dbReference>
<organism evidence="4 5">
    <name type="scientific">Terfezia boudieri ATCC MYA-4762</name>
    <dbReference type="NCBI Taxonomy" id="1051890"/>
    <lineage>
        <taxon>Eukaryota</taxon>
        <taxon>Fungi</taxon>
        <taxon>Dikarya</taxon>
        <taxon>Ascomycota</taxon>
        <taxon>Pezizomycotina</taxon>
        <taxon>Pezizomycetes</taxon>
        <taxon>Pezizales</taxon>
        <taxon>Pezizaceae</taxon>
        <taxon>Terfezia</taxon>
    </lineage>
</organism>
<feature type="compositionally biased region" description="Gly residues" evidence="2">
    <location>
        <begin position="158"/>
        <end position="173"/>
    </location>
</feature>
<keyword evidence="5" id="KW-1185">Reference proteome</keyword>
<dbReference type="InParanoid" id="A0A3N4M9J6"/>
<keyword evidence="3" id="KW-0472">Membrane</keyword>
<reference evidence="4 5" key="1">
    <citation type="journal article" date="2018" name="Nat. Ecol. Evol.">
        <title>Pezizomycetes genomes reveal the molecular basis of ectomycorrhizal truffle lifestyle.</title>
        <authorList>
            <person name="Murat C."/>
            <person name="Payen T."/>
            <person name="Noel B."/>
            <person name="Kuo A."/>
            <person name="Morin E."/>
            <person name="Chen J."/>
            <person name="Kohler A."/>
            <person name="Krizsan K."/>
            <person name="Balestrini R."/>
            <person name="Da Silva C."/>
            <person name="Montanini B."/>
            <person name="Hainaut M."/>
            <person name="Levati E."/>
            <person name="Barry K.W."/>
            <person name="Belfiori B."/>
            <person name="Cichocki N."/>
            <person name="Clum A."/>
            <person name="Dockter R.B."/>
            <person name="Fauchery L."/>
            <person name="Guy J."/>
            <person name="Iotti M."/>
            <person name="Le Tacon F."/>
            <person name="Lindquist E.A."/>
            <person name="Lipzen A."/>
            <person name="Malagnac F."/>
            <person name="Mello A."/>
            <person name="Molinier V."/>
            <person name="Miyauchi S."/>
            <person name="Poulain J."/>
            <person name="Riccioni C."/>
            <person name="Rubini A."/>
            <person name="Sitrit Y."/>
            <person name="Splivallo R."/>
            <person name="Traeger S."/>
            <person name="Wang M."/>
            <person name="Zifcakova L."/>
            <person name="Wipf D."/>
            <person name="Zambonelli A."/>
            <person name="Paolocci F."/>
            <person name="Nowrousian M."/>
            <person name="Ottonello S."/>
            <person name="Baldrian P."/>
            <person name="Spatafora J.W."/>
            <person name="Henrissat B."/>
            <person name="Nagy L.G."/>
            <person name="Aury J.M."/>
            <person name="Wincker P."/>
            <person name="Grigoriev I.V."/>
            <person name="Bonfante P."/>
            <person name="Martin F.M."/>
        </authorList>
    </citation>
    <scope>NUCLEOTIDE SEQUENCE [LARGE SCALE GENOMIC DNA]</scope>
    <source>
        <strain evidence="4 5">ATCC MYA-4762</strain>
    </source>
</reference>
<dbReference type="AlphaFoldDB" id="A0A3N4M9J6"/>
<feature type="compositionally biased region" description="Basic and acidic residues" evidence="2">
    <location>
        <begin position="207"/>
        <end position="217"/>
    </location>
</feature>
<dbReference type="OrthoDB" id="5397628at2759"/>